<keyword evidence="2" id="KW-1003">Cell membrane</keyword>
<sequence length="300" mass="32721">MTLMPWLIIASIVLPICYLVWSFVSVDSKSLLTIRNNLGRTDQSGQGAPAFSDKTWLELSKKITPAGYVAKLDTLLARAGRPANLPLSRLLIGKPLLAMGAAAVSLMFVALRPGPPTVLLALLLTTLCYFIPDLLILSKGQERQKAIQLELPDTLDQMLIAVEAGLGFESAMARAAANGKGPMAEELKRTLQDMQMGRPRRDAYQAMASRTTVPELKSFVRAVIQAEVYGISIAKVLRIQASQLRLKRRQRAEEKAMKLPVLVLFPLLLFIFPTLFIIIMGPAVINIIGIFAPGGSMGGR</sequence>
<evidence type="ECO:0000313" key="9">
    <source>
        <dbReference type="Proteomes" id="UP000237061"/>
    </source>
</evidence>
<evidence type="ECO:0000256" key="6">
    <source>
        <dbReference type="SAM" id="Phobius"/>
    </source>
</evidence>
<dbReference type="AlphaFoldDB" id="A0A2S4A0H4"/>
<keyword evidence="3 6" id="KW-0812">Transmembrane</keyword>
<dbReference type="PANTHER" id="PTHR35007">
    <property type="entry name" value="INTEGRAL MEMBRANE PROTEIN-RELATED"/>
    <property type="match status" value="1"/>
</dbReference>
<evidence type="ECO:0000256" key="5">
    <source>
        <dbReference type="ARBA" id="ARBA00023136"/>
    </source>
</evidence>
<evidence type="ECO:0000256" key="4">
    <source>
        <dbReference type="ARBA" id="ARBA00022989"/>
    </source>
</evidence>
<proteinExistence type="predicted"/>
<comment type="caution">
    <text evidence="8">The sequence shown here is derived from an EMBL/GenBank/DDBJ whole genome shotgun (WGS) entry which is preliminary data.</text>
</comment>
<evidence type="ECO:0000256" key="3">
    <source>
        <dbReference type="ARBA" id="ARBA00022692"/>
    </source>
</evidence>
<keyword evidence="5 6" id="KW-0472">Membrane</keyword>
<protein>
    <submittedName>
        <fullName evidence="8">Secretion system protein</fullName>
    </submittedName>
</protein>
<dbReference type="InterPro" id="IPR018076">
    <property type="entry name" value="T2SS_GspF_dom"/>
</dbReference>
<gene>
    <name evidence="8" type="ORF">CVS27_02990</name>
</gene>
<dbReference type="GO" id="GO:0005886">
    <property type="term" value="C:plasma membrane"/>
    <property type="evidence" value="ECO:0007669"/>
    <property type="project" value="UniProtKB-SubCell"/>
</dbReference>
<dbReference type="PANTHER" id="PTHR35007:SF2">
    <property type="entry name" value="PILUS ASSEMBLE PROTEIN"/>
    <property type="match status" value="1"/>
</dbReference>
<accession>A0A2S4A0H4</accession>
<keyword evidence="4 6" id="KW-1133">Transmembrane helix</keyword>
<evidence type="ECO:0000259" key="7">
    <source>
        <dbReference type="Pfam" id="PF00482"/>
    </source>
</evidence>
<dbReference type="Proteomes" id="UP000237061">
    <property type="component" value="Unassembled WGS sequence"/>
</dbReference>
<keyword evidence="9" id="KW-1185">Reference proteome</keyword>
<feature type="transmembrane region" description="Helical" evidence="6">
    <location>
        <begin position="117"/>
        <end position="137"/>
    </location>
</feature>
<organism evidence="8 9">
    <name type="scientific">Arthrobacter glacialis</name>
    <dbReference type="NCBI Taxonomy" id="1664"/>
    <lineage>
        <taxon>Bacteria</taxon>
        <taxon>Bacillati</taxon>
        <taxon>Actinomycetota</taxon>
        <taxon>Actinomycetes</taxon>
        <taxon>Micrococcales</taxon>
        <taxon>Micrococcaceae</taxon>
        <taxon>Arthrobacter</taxon>
    </lineage>
</organism>
<dbReference type="EMBL" id="PPXC01000002">
    <property type="protein sequence ID" value="POH75016.1"/>
    <property type="molecule type" value="Genomic_DNA"/>
</dbReference>
<dbReference type="OrthoDB" id="9810662at2"/>
<feature type="domain" description="Type II secretion system protein GspF" evidence="7">
    <location>
        <begin position="155"/>
        <end position="280"/>
    </location>
</feature>
<evidence type="ECO:0000256" key="1">
    <source>
        <dbReference type="ARBA" id="ARBA00004651"/>
    </source>
</evidence>
<feature type="transmembrane region" description="Helical" evidence="6">
    <location>
        <begin position="91"/>
        <end position="111"/>
    </location>
</feature>
<name>A0A2S4A0H4_ARTGL</name>
<feature type="transmembrane region" description="Helical" evidence="6">
    <location>
        <begin position="6"/>
        <end position="26"/>
    </location>
</feature>
<dbReference type="RefSeq" id="WP_103464421.1">
    <property type="nucleotide sequence ID" value="NZ_PPXB01000002.1"/>
</dbReference>
<comment type="subcellular location">
    <subcellularLocation>
        <location evidence="1">Cell membrane</location>
        <topology evidence="1">Multi-pass membrane protein</topology>
    </subcellularLocation>
</comment>
<reference evidence="8 9" key="1">
    <citation type="submission" date="2018-01" db="EMBL/GenBank/DDBJ databases">
        <title>Arthrobacter sp. nov., from glaciers in China.</title>
        <authorList>
            <person name="Liu Q."/>
            <person name="Xin Y.-H."/>
        </authorList>
    </citation>
    <scope>NUCLEOTIDE SEQUENCE [LARGE SCALE GENOMIC DNA]</scope>
    <source>
        <strain evidence="8 9">HLT2-12-2</strain>
    </source>
</reference>
<feature type="transmembrane region" description="Helical" evidence="6">
    <location>
        <begin position="259"/>
        <end position="292"/>
    </location>
</feature>
<evidence type="ECO:0000313" key="8">
    <source>
        <dbReference type="EMBL" id="POH75016.1"/>
    </source>
</evidence>
<dbReference type="Pfam" id="PF00482">
    <property type="entry name" value="T2SSF"/>
    <property type="match status" value="1"/>
</dbReference>
<evidence type="ECO:0000256" key="2">
    <source>
        <dbReference type="ARBA" id="ARBA00022475"/>
    </source>
</evidence>